<sequence length="153" mass="16536">MTSGRWVVLAILVVTAVFAGAQWWFQTRAYYEPIDTADLAVTLPDGATEPLDFAAFSGIDADTSPLRFRACFTVADPAALLARAAPYPEAEPLIAPDWFDCFDAVAIGTALEDGAAQAILSQTEIRPGADRVIALFPDGRAYAWHQWNGSLED</sequence>
<name>A0A7X6GZ31_9RHOB</name>
<proteinExistence type="predicted"/>
<dbReference type="GO" id="GO:0016301">
    <property type="term" value="F:kinase activity"/>
    <property type="evidence" value="ECO:0007669"/>
    <property type="project" value="UniProtKB-KW"/>
</dbReference>
<evidence type="ECO:0000313" key="3">
    <source>
        <dbReference type="Proteomes" id="UP000526408"/>
    </source>
</evidence>
<dbReference type="Proteomes" id="UP000526408">
    <property type="component" value="Unassembled WGS sequence"/>
</dbReference>
<accession>A0A7X6GZ31</accession>
<dbReference type="InterPro" id="IPR045616">
    <property type="entry name" value="DUF6446"/>
</dbReference>
<evidence type="ECO:0000256" key="1">
    <source>
        <dbReference type="SAM" id="Phobius"/>
    </source>
</evidence>
<keyword evidence="3" id="KW-1185">Reference proteome</keyword>
<comment type="caution">
    <text evidence="2">The sequence shown here is derived from an EMBL/GenBank/DDBJ whole genome shotgun (WGS) entry which is preliminary data.</text>
</comment>
<keyword evidence="2" id="KW-0418">Kinase</keyword>
<feature type="transmembrane region" description="Helical" evidence="1">
    <location>
        <begin position="6"/>
        <end position="25"/>
    </location>
</feature>
<keyword evidence="1" id="KW-0812">Transmembrane</keyword>
<dbReference type="Pfam" id="PF20044">
    <property type="entry name" value="DUF6446"/>
    <property type="match status" value="1"/>
</dbReference>
<organism evidence="2 3">
    <name type="scientific">Roseicyclus persicicus</name>
    <dbReference type="NCBI Taxonomy" id="2650661"/>
    <lineage>
        <taxon>Bacteria</taxon>
        <taxon>Pseudomonadati</taxon>
        <taxon>Pseudomonadota</taxon>
        <taxon>Alphaproteobacteria</taxon>
        <taxon>Rhodobacterales</taxon>
        <taxon>Roseobacteraceae</taxon>
        <taxon>Roseicyclus</taxon>
    </lineage>
</organism>
<evidence type="ECO:0000313" key="2">
    <source>
        <dbReference type="EMBL" id="NKX43886.1"/>
    </source>
</evidence>
<gene>
    <name evidence="2" type="ORF">HCU73_04725</name>
</gene>
<keyword evidence="1" id="KW-0472">Membrane</keyword>
<protein>
    <submittedName>
        <fullName evidence="2">Histidine kinase</fullName>
    </submittedName>
</protein>
<keyword evidence="1" id="KW-1133">Transmembrane helix</keyword>
<dbReference type="AlphaFoldDB" id="A0A7X6GZ31"/>
<keyword evidence="2" id="KW-0808">Transferase</keyword>
<dbReference type="EMBL" id="JAAZQQ010000001">
    <property type="protein sequence ID" value="NKX43886.1"/>
    <property type="molecule type" value="Genomic_DNA"/>
</dbReference>
<dbReference type="RefSeq" id="WP_168622225.1">
    <property type="nucleotide sequence ID" value="NZ_JAAZQQ010000001.1"/>
</dbReference>
<reference evidence="2 3" key="1">
    <citation type="submission" date="2020-04" db="EMBL/GenBank/DDBJ databases">
        <authorList>
            <person name="Yoon J."/>
        </authorList>
    </citation>
    <scope>NUCLEOTIDE SEQUENCE [LARGE SCALE GENOMIC DNA]</scope>
    <source>
        <strain evidence="2 3">KMU-115</strain>
    </source>
</reference>